<keyword evidence="7 9" id="KW-1133">Transmembrane helix</keyword>
<evidence type="ECO:0000313" key="11">
    <source>
        <dbReference type="EMBL" id="GMG88340.1"/>
    </source>
</evidence>
<dbReference type="PRINTS" id="PR00702">
    <property type="entry name" value="ACRIFLAVINRP"/>
</dbReference>
<dbReference type="InterPro" id="IPR027463">
    <property type="entry name" value="AcrB_DN_DC_subdom"/>
</dbReference>
<reference evidence="11 12" key="1">
    <citation type="submission" date="2023-04" db="EMBL/GenBank/DDBJ databases">
        <title>Marinobulbifer ophiurae gen. nov., sp. Nov., isolate from tissue of brittle star Ophioplocus japonicus.</title>
        <authorList>
            <person name="Kawano K."/>
            <person name="Sawayama S."/>
            <person name="Nakagawa S."/>
        </authorList>
    </citation>
    <scope>NUCLEOTIDE SEQUENCE [LARGE SCALE GENOMIC DNA]</scope>
    <source>
        <strain evidence="11 12">NKW57</strain>
    </source>
</reference>
<dbReference type="PANTHER" id="PTHR32063">
    <property type="match status" value="1"/>
</dbReference>
<dbReference type="Gene3D" id="3.30.70.1320">
    <property type="entry name" value="Multidrug efflux transporter AcrB pore domain like"/>
    <property type="match status" value="1"/>
</dbReference>
<keyword evidence="4" id="KW-1003">Cell membrane</keyword>
<dbReference type="Gene3D" id="3.30.2090.10">
    <property type="entry name" value="Multidrug efflux transporter AcrB TolC docking domain, DN and DC subdomains"/>
    <property type="match status" value="2"/>
</dbReference>
<evidence type="ECO:0000313" key="12">
    <source>
        <dbReference type="Proteomes" id="UP001224392"/>
    </source>
</evidence>
<dbReference type="SUPFAM" id="SSF82866">
    <property type="entry name" value="Multidrug efflux transporter AcrB transmembrane domain"/>
    <property type="match status" value="2"/>
</dbReference>
<evidence type="ECO:0000256" key="2">
    <source>
        <dbReference type="ARBA" id="ARBA00010942"/>
    </source>
</evidence>
<keyword evidence="8 9" id="KW-0472">Membrane</keyword>
<dbReference type="RefSeq" id="WP_285764954.1">
    <property type="nucleotide sequence ID" value="NZ_BSYJ01000006.1"/>
</dbReference>
<feature type="transmembrane region" description="Helical" evidence="9">
    <location>
        <begin position="436"/>
        <end position="456"/>
    </location>
</feature>
<feature type="transmembrane region" description="Helical" evidence="9">
    <location>
        <begin position="12"/>
        <end position="33"/>
    </location>
</feature>
<comment type="subcellular location">
    <subcellularLocation>
        <location evidence="1 9">Cell inner membrane</location>
        <topology evidence="1 9">Multi-pass membrane protein</topology>
    </subcellularLocation>
</comment>
<evidence type="ECO:0000256" key="5">
    <source>
        <dbReference type="ARBA" id="ARBA00022519"/>
    </source>
</evidence>
<evidence type="ECO:0000256" key="4">
    <source>
        <dbReference type="ARBA" id="ARBA00022475"/>
    </source>
</evidence>
<evidence type="ECO:0000256" key="9">
    <source>
        <dbReference type="RuleBase" id="RU364070"/>
    </source>
</evidence>
<dbReference type="EMBL" id="BSYJ01000006">
    <property type="protein sequence ID" value="GMG88340.1"/>
    <property type="molecule type" value="Genomic_DNA"/>
</dbReference>
<comment type="similarity">
    <text evidence="2 9">Belongs to the resistance-nodulation-cell division (RND) (TC 2.A.6) family.</text>
</comment>
<evidence type="ECO:0000259" key="10">
    <source>
        <dbReference type="PROSITE" id="PS50156"/>
    </source>
</evidence>
<feature type="transmembrane region" description="Helical" evidence="9">
    <location>
        <begin position="535"/>
        <end position="553"/>
    </location>
</feature>
<feature type="transmembrane region" description="Helical" evidence="9">
    <location>
        <begin position="871"/>
        <end position="891"/>
    </location>
</feature>
<dbReference type="InterPro" id="IPR004764">
    <property type="entry name" value="MdtF-like"/>
</dbReference>
<dbReference type="InterPro" id="IPR001036">
    <property type="entry name" value="Acrflvin-R"/>
</dbReference>
<dbReference type="NCBIfam" id="NF000282">
    <property type="entry name" value="RND_permease_1"/>
    <property type="match status" value="1"/>
</dbReference>
<proteinExistence type="inferred from homology"/>
<sequence length="1044" mass="112687">MSPEFFIKRPKFAFVISILITIIGLLSLFVMPVDQYPDIASPKINVRAVYPGADAQTVKDAIATPIEDQVNGAEGMVYMTSKSSSDGSYNLTVTFDIGVDDDMAQVDVQNRVALAEPLLPPEVVKRGIKVRKRSSDMLMVVNLLSPDDRYDGIFLSNYASLNVKNELARVAGVGEARVIGALDYGMRVWLDPIKMAKREISVNQVIAAIKEQNVQAAVGQLGGQPAPEDTQFQYVLRTKGRLVTEEEFGDIVLRAGEGGAVIRMRDVARIELGAFSYRGFGEYNNRPGVVLAIYKLSDANALNVAEAVKEKMQELSQYFPEGLEYDIGHDTTEFISASLEETVHTLFFTIALVVFVTYLFLGNARAALIPTIAVPVSIIGTLAVLYALGMTVNTVTLFALILAIGVVVDDAIIVVENVERIMEEEGLSPREATSKAMKEVAGPIFATSMVLAAVFGPTMLLPGMTGRMFGQFGTTLVVSVLISMVNALTLSPALASIILKPGHHKPNLVIRGFNAVFNRVASGYVSLVDWMARHLVISFAIIVALFAALVFLFKMTPASFIPDEDKGFFMVDVTLPEAASLNRTEKVMDEIADALKADPAIDKVISVNGVGLISGAILPNAGMVIAKLKHWHERKSPETHQFALQKKYQAQFAQMPEAQMLVFGAPAIPGLGAMAGFSFMLEDTQGRGAQSLAEVVELFSAEASRQPEITRAFSTFRASSPQIQLNIDRVKAKTLGVSISDIFLALQTHLGALYVNDFNLYNKTFKVMVQADSRFRQDEDDLNSIYVTNAKGEQVPISAVLTTEASRGSDILDRHNTYDAAMIRGGPNMAGGYSSGDAMAALERVAGTTLPEGYKYEWSNSSFEERKAGNAAVIALFLSLIFTYLFLAALYESFLTPFAIILSVPIAIVGALIALQVGVEPLSLYGQIGLVLLIGLASKTAILIVEFGKSQREVQKQSLHDATVTAAKLRFRPVVMTSISFVVGVLPLVIASGAGAASRVSLGLAVFGGTIMACIAGTLLVPIFFKMVQALREKVHGGPTPAPE</sequence>
<keyword evidence="3 9" id="KW-0813">Transport</keyword>
<dbReference type="Gene3D" id="1.20.1640.10">
    <property type="entry name" value="Multidrug efflux transporter AcrB transmembrane domain"/>
    <property type="match status" value="2"/>
</dbReference>
<evidence type="ECO:0000256" key="1">
    <source>
        <dbReference type="ARBA" id="ARBA00004429"/>
    </source>
</evidence>
<dbReference type="SUPFAM" id="SSF82714">
    <property type="entry name" value="Multidrug efflux transporter AcrB TolC docking domain, DN and DC subdomains"/>
    <property type="match status" value="2"/>
</dbReference>
<accession>A0ABQ6M247</accession>
<evidence type="ECO:0000256" key="6">
    <source>
        <dbReference type="ARBA" id="ARBA00022692"/>
    </source>
</evidence>
<feature type="transmembrane region" description="Helical" evidence="9">
    <location>
        <begin position="1002"/>
        <end position="1025"/>
    </location>
</feature>
<gene>
    <name evidence="11" type="primary">vmeQ_2</name>
    <name evidence="11" type="ORF">MNKW57_26610</name>
</gene>
<feature type="transmembrane region" description="Helical" evidence="9">
    <location>
        <begin position="924"/>
        <end position="948"/>
    </location>
</feature>
<dbReference type="InterPro" id="IPR000731">
    <property type="entry name" value="SSD"/>
</dbReference>
<evidence type="ECO:0000256" key="8">
    <source>
        <dbReference type="ARBA" id="ARBA00023136"/>
    </source>
</evidence>
<dbReference type="Gene3D" id="3.30.70.1440">
    <property type="entry name" value="Multidrug efflux transporter AcrB pore domain"/>
    <property type="match status" value="1"/>
</dbReference>
<feature type="transmembrane region" description="Helical" evidence="9">
    <location>
        <begin position="898"/>
        <end position="918"/>
    </location>
</feature>
<dbReference type="Proteomes" id="UP001224392">
    <property type="component" value="Unassembled WGS sequence"/>
</dbReference>
<dbReference type="PANTHER" id="PTHR32063:SF76">
    <property type="entry name" value="EFFLUX PUMP MEMBRANE TRANSPORTER"/>
    <property type="match status" value="1"/>
</dbReference>
<keyword evidence="5 9" id="KW-0997">Cell inner membrane</keyword>
<comment type="caution">
    <text evidence="9">Lacks conserved residue(s) required for the propagation of feature annotation.</text>
</comment>
<dbReference type="PROSITE" id="PS50156">
    <property type="entry name" value="SSD"/>
    <property type="match status" value="1"/>
</dbReference>
<feature type="transmembrane region" description="Helical" evidence="9">
    <location>
        <begin position="476"/>
        <end position="499"/>
    </location>
</feature>
<comment type="caution">
    <text evidence="11">The sequence shown here is derived from an EMBL/GenBank/DDBJ whole genome shotgun (WGS) entry which is preliminary data.</text>
</comment>
<name>A0ABQ6M247_9GAMM</name>
<feature type="transmembrane region" description="Helical" evidence="9">
    <location>
        <begin position="343"/>
        <end position="361"/>
    </location>
</feature>
<dbReference type="Pfam" id="PF00873">
    <property type="entry name" value="ACR_tran"/>
    <property type="match status" value="1"/>
</dbReference>
<evidence type="ECO:0000256" key="3">
    <source>
        <dbReference type="ARBA" id="ARBA00022448"/>
    </source>
</evidence>
<dbReference type="NCBIfam" id="TIGR00915">
    <property type="entry name" value="2A0602"/>
    <property type="match status" value="1"/>
</dbReference>
<feature type="transmembrane region" description="Helical" evidence="9">
    <location>
        <begin position="969"/>
        <end position="990"/>
    </location>
</feature>
<evidence type="ECO:0000256" key="7">
    <source>
        <dbReference type="ARBA" id="ARBA00022989"/>
    </source>
</evidence>
<feature type="domain" description="SSD" evidence="10">
    <location>
        <begin position="367"/>
        <end position="497"/>
    </location>
</feature>
<dbReference type="SUPFAM" id="SSF82693">
    <property type="entry name" value="Multidrug efflux transporter AcrB pore domain, PN1, PN2, PC1 and PC2 subdomains"/>
    <property type="match status" value="4"/>
</dbReference>
<keyword evidence="12" id="KW-1185">Reference proteome</keyword>
<keyword evidence="6 9" id="KW-0812">Transmembrane</keyword>
<organism evidence="11 12">
    <name type="scientific">Biformimicrobium ophioploci</name>
    <dbReference type="NCBI Taxonomy" id="3036711"/>
    <lineage>
        <taxon>Bacteria</taxon>
        <taxon>Pseudomonadati</taxon>
        <taxon>Pseudomonadota</taxon>
        <taxon>Gammaproteobacteria</taxon>
        <taxon>Cellvibrionales</taxon>
        <taxon>Microbulbiferaceae</taxon>
        <taxon>Biformimicrobium</taxon>
    </lineage>
</organism>
<protein>
    <recommendedName>
        <fullName evidence="9">Efflux pump membrane transporter</fullName>
    </recommendedName>
</protein>
<dbReference type="Gene3D" id="3.30.70.1430">
    <property type="entry name" value="Multidrug efflux transporter AcrB pore domain"/>
    <property type="match status" value="2"/>
</dbReference>